<keyword evidence="2" id="KW-1185">Reference proteome</keyword>
<gene>
    <name evidence="1" type="ORF">Patl1_22383</name>
</gene>
<proteinExistence type="predicted"/>
<evidence type="ECO:0000313" key="1">
    <source>
        <dbReference type="EMBL" id="KAJ0080161.1"/>
    </source>
</evidence>
<reference evidence="2" key="1">
    <citation type="journal article" date="2023" name="G3 (Bethesda)">
        <title>Genome assembly and association tests identify interacting loci associated with vigor, precocity, and sex in interspecific pistachio rootstocks.</title>
        <authorList>
            <person name="Palmer W."/>
            <person name="Jacygrad E."/>
            <person name="Sagayaradj S."/>
            <person name="Cavanaugh K."/>
            <person name="Han R."/>
            <person name="Bertier L."/>
            <person name="Beede B."/>
            <person name="Kafkas S."/>
            <person name="Golino D."/>
            <person name="Preece J."/>
            <person name="Michelmore R."/>
        </authorList>
    </citation>
    <scope>NUCLEOTIDE SEQUENCE [LARGE SCALE GENOMIC DNA]</scope>
</reference>
<name>A0ACC1A2V7_9ROSI</name>
<comment type="caution">
    <text evidence="1">The sequence shown here is derived from an EMBL/GenBank/DDBJ whole genome shotgun (WGS) entry which is preliminary data.</text>
</comment>
<dbReference type="EMBL" id="CM047909">
    <property type="protein sequence ID" value="KAJ0080161.1"/>
    <property type="molecule type" value="Genomic_DNA"/>
</dbReference>
<dbReference type="Proteomes" id="UP001164250">
    <property type="component" value="Chromosome 13"/>
</dbReference>
<organism evidence="1 2">
    <name type="scientific">Pistacia atlantica</name>
    <dbReference type="NCBI Taxonomy" id="434234"/>
    <lineage>
        <taxon>Eukaryota</taxon>
        <taxon>Viridiplantae</taxon>
        <taxon>Streptophyta</taxon>
        <taxon>Embryophyta</taxon>
        <taxon>Tracheophyta</taxon>
        <taxon>Spermatophyta</taxon>
        <taxon>Magnoliopsida</taxon>
        <taxon>eudicotyledons</taxon>
        <taxon>Gunneridae</taxon>
        <taxon>Pentapetalae</taxon>
        <taxon>rosids</taxon>
        <taxon>malvids</taxon>
        <taxon>Sapindales</taxon>
        <taxon>Anacardiaceae</taxon>
        <taxon>Pistacia</taxon>
    </lineage>
</organism>
<protein>
    <submittedName>
        <fullName evidence="1">Uncharacterized protein</fullName>
    </submittedName>
</protein>
<accession>A0ACC1A2V7</accession>
<evidence type="ECO:0000313" key="2">
    <source>
        <dbReference type="Proteomes" id="UP001164250"/>
    </source>
</evidence>
<sequence length="79" mass="8698">MLLFLATHLSLLSFHQSRPSLSASLCSFHPSLFVFLSISAIPLGISLFFPSILALLHAYLEKHIWSWSTGILGNQVTAT</sequence>